<name>A0A0L9VTW8_PHAAN</name>
<evidence type="ECO:0008006" key="4">
    <source>
        <dbReference type="Google" id="ProtNLM"/>
    </source>
</evidence>
<feature type="region of interest" description="Disordered" evidence="1">
    <location>
        <begin position="246"/>
        <end position="301"/>
    </location>
</feature>
<evidence type="ECO:0000256" key="1">
    <source>
        <dbReference type="SAM" id="MobiDB-lite"/>
    </source>
</evidence>
<gene>
    <name evidence="2" type="ORF">LR48_Vigan11g154400</name>
</gene>
<proteinExistence type="predicted"/>
<dbReference type="AlphaFoldDB" id="A0A0L9VTW8"/>
<protein>
    <recommendedName>
        <fullName evidence="4">TFIIB-type domain-containing protein</fullName>
    </recommendedName>
</protein>
<feature type="compositionally biased region" description="Basic and acidic residues" evidence="1">
    <location>
        <begin position="246"/>
        <end position="257"/>
    </location>
</feature>
<dbReference type="EMBL" id="CM003381">
    <property type="protein sequence ID" value="KOM58510.1"/>
    <property type="molecule type" value="Genomic_DNA"/>
</dbReference>
<feature type="compositionally biased region" description="Low complexity" evidence="1">
    <location>
        <begin position="283"/>
        <end position="301"/>
    </location>
</feature>
<organism evidence="2 3">
    <name type="scientific">Phaseolus angularis</name>
    <name type="common">Azuki bean</name>
    <name type="synonym">Vigna angularis</name>
    <dbReference type="NCBI Taxonomy" id="3914"/>
    <lineage>
        <taxon>Eukaryota</taxon>
        <taxon>Viridiplantae</taxon>
        <taxon>Streptophyta</taxon>
        <taxon>Embryophyta</taxon>
        <taxon>Tracheophyta</taxon>
        <taxon>Spermatophyta</taxon>
        <taxon>Magnoliopsida</taxon>
        <taxon>eudicotyledons</taxon>
        <taxon>Gunneridae</taxon>
        <taxon>Pentapetalae</taxon>
        <taxon>rosids</taxon>
        <taxon>fabids</taxon>
        <taxon>Fabales</taxon>
        <taxon>Fabaceae</taxon>
        <taxon>Papilionoideae</taxon>
        <taxon>50 kb inversion clade</taxon>
        <taxon>NPAAA clade</taxon>
        <taxon>indigoferoid/millettioid clade</taxon>
        <taxon>Phaseoleae</taxon>
        <taxon>Vigna</taxon>
    </lineage>
</organism>
<dbReference type="Gramene" id="KOM58510">
    <property type="protein sequence ID" value="KOM58510"/>
    <property type="gene ID" value="LR48_Vigan11g154400"/>
</dbReference>
<dbReference type="Proteomes" id="UP000053144">
    <property type="component" value="Chromosome 11"/>
</dbReference>
<reference evidence="3" key="1">
    <citation type="journal article" date="2015" name="Proc. Natl. Acad. Sci. U.S.A.">
        <title>Genome sequencing of adzuki bean (Vigna angularis) provides insight into high starch and low fat accumulation and domestication.</title>
        <authorList>
            <person name="Yang K."/>
            <person name="Tian Z."/>
            <person name="Chen C."/>
            <person name="Luo L."/>
            <person name="Zhao B."/>
            <person name="Wang Z."/>
            <person name="Yu L."/>
            <person name="Li Y."/>
            <person name="Sun Y."/>
            <person name="Li W."/>
            <person name="Chen Y."/>
            <person name="Li Y."/>
            <person name="Zhang Y."/>
            <person name="Ai D."/>
            <person name="Zhao J."/>
            <person name="Shang C."/>
            <person name="Ma Y."/>
            <person name="Wu B."/>
            <person name="Wang M."/>
            <person name="Gao L."/>
            <person name="Sun D."/>
            <person name="Zhang P."/>
            <person name="Guo F."/>
            <person name="Wang W."/>
            <person name="Li Y."/>
            <person name="Wang J."/>
            <person name="Varshney R.K."/>
            <person name="Wang J."/>
            <person name="Ling H.Q."/>
            <person name="Wan P."/>
        </authorList>
    </citation>
    <scope>NUCLEOTIDE SEQUENCE</scope>
    <source>
        <strain evidence="3">cv. Jingnong 6</strain>
    </source>
</reference>
<accession>A0A0L9VTW8</accession>
<evidence type="ECO:0000313" key="2">
    <source>
        <dbReference type="EMBL" id="KOM58510.1"/>
    </source>
</evidence>
<evidence type="ECO:0000313" key="3">
    <source>
        <dbReference type="Proteomes" id="UP000053144"/>
    </source>
</evidence>
<sequence length="301" mass="33028">MLTQRSCKEKQRDTASVGRKDRGIKVFLICEGGNFPPNVHLRKPSETAFFLASSSLVPDHSTGGIICSDCGLVPDHSTGDIVFSECGLIPDHSTGNILCSECGLVLESHSTGDKVFSEYGLVLDHSTGDILYSECGLVLESHSMDEISDGPQRPQPFLFIVFIIYLYVIENMASIDMRSQHGRNPAQRRGVYELSAQDALLAQNKILAQQMELLTQHMAKLPQQLQAMQAQPQPHHQVMRCVLESRSPRDDDGHDTHTASTAARSMVSGERETMVDAATARIPRSPSPSLFSLLPSSPTRV</sequence>